<organism evidence="4 5">
    <name type="scientific">Gelatiniphilus marinus</name>
    <dbReference type="NCBI Taxonomy" id="1759464"/>
    <lineage>
        <taxon>Bacteria</taxon>
        <taxon>Pseudomonadati</taxon>
        <taxon>Bacteroidota</taxon>
        <taxon>Flavobacteriia</taxon>
        <taxon>Flavobacteriales</taxon>
        <taxon>Flavobacteriaceae</taxon>
        <taxon>Gelatiniphilus</taxon>
    </lineage>
</organism>
<dbReference type="SUPFAM" id="SSF46894">
    <property type="entry name" value="C-terminal effector domain of the bipartite response regulators"/>
    <property type="match status" value="1"/>
</dbReference>
<feature type="coiled-coil region" evidence="2">
    <location>
        <begin position="783"/>
        <end position="840"/>
    </location>
</feature>
<dbReference type="Pfam" id="PF07495">
    <property type="entry name" value="Y_Y_Y"/>
    <property type="match status" value="1"/>
</dbReference>
<dbReference type="SUPFAM" id="SSF63829">
    <property type="entry name" value="Calcium-dependent phosphotriesterase"/>
    <property type="match status" value="3"/>
</dbReference>
<dbReference type="EMBL" id="JBHULK010000004">
    <property type="protein sequence ID" value="MFD2535706.1"/>
    <property type="molecule type" value="Genomic_DNA"/>
</dbReference>
<dbReference type="InterPro" id="IPR011123">
    <property type="entry name" value="Y_Y_Y"/>
</dbReference>
<feature type="domain" description="Two component regulator three Y" evidence="3">
    <location>
        <begin position="687"/>
        <end position="748"/>
    </location>
</feature>
<evidence type="ECO:0000313" key="5">
    <source>
        <dbReference type="Proteomes" id="UP001597441"/>
    </source>
</evidence>
<dbReference type="InterPro" id="IPR015943">
    <property type="entry name" value="WD40/YVTN_repeat-like_dom_sf"/>
</dbReference>
<evidence type="ECO:0000256" key="2">
    <source>
        <dbReference type="SAM" id="Coils"/>
    </source>
</evidence>
<dbReference type="Gene3D" id="2.60.40.10">
    <property type="entry name" value="Immunoglobulins"/>
    <property type="match status" value="1"/>
</dbReference>
<evidence type="ECO:0000313" key="4">
    <source>
        <dbReference type="EMBL" id="MFD2535706.1"/>
    </source>
</evidence>
<dbReference type="Proteomes" id="UP001597441">
    <property type="component" value="Unassembled WGS sequence"/>
</dbReference>
<name>A0ABW5JTZ0_9FLAO</name>
<proteinExistence type="predicted"/>
<evidence type="ECO:0000259" key="3">
    <source>
        <dbReference type="Pfam" id="PF07495"/>
    </source>
</evidence>
<dbReference type="InterPro" id="IPR013783">
    <property type="entry name" value="Ig-like_fold"/>
</dbReference>
<dbReference type="InterPro" id="IPR016032">
    <property type="entry name" value="Sig_transdc_resp-reg_C-effctor"/>
</dbReference>
<protein>
    <submittedName>
        <fullName evidence="4">Two-component regulator propeller domain-containing protein</fullName>
    </submittedName>
</protein>
<comment type="caution">
    <text evidence="4">The sequence shown here is derived from an EMBL/GenBank/DDBJ whole genome shotgun (WGS) entry which is preliminary data.</text>
</comment>
<dbReference type="PANTHER" id="PTHR43547:SF2">
    <property type="entry name" value="HYBRID SIGNAL TRANSDUCTION HISTIDINE KINASE C"/>
    <property type="match status" value="1"/>
</dbReference>
<gene>
    <name evidence="4" type="ORF">ACFSQS_11390</name>
</gene>
<dbReference type="Gene3D" id="2.130.10.10">
    <property type="entry name" value="YVTN repeat-like/Quinoprotein amine dehydrogenase"/>
    <property type="match status" value="2"/>
</dbReference>
<keyword evidence="1" id="KW-0597">Phosphoprotein</keyword>
<keyword evidence="2" id="KW-0175">Coiled coil</keyword>
<evidence type="ECO:0000256" key="1">
    <source>
        <dbReference type="ARBA" id="ARBA00022553"/>
    </source>
</evidence>
<sequence length="980" mass="111605">MQFQNITFEDGISDSRIEHVIQDKKGFVWIATRLGIDRYNGQNIKSYKFLQEKQAGTNTMLQTQKGNILVATTRGLFIFDAKKDLFELLKSEDSVLNTHLNSNIHTIIQLKNGKLLCGNANGTVFSLSFEENDGNVKHQMLNFSNGSNSNHPSSIFQDTKGTIWMGTSQGDLFVFNEKEFLNTTFSKYNHNTYINDITADSNGKLWIGTKGNGLFNFDVNTNEVKQYKKQLNNNDNISESINNNFVICLYADKNDNIWIGTDGGGLNLYKNKKNKFYYFQSDSNNKFSISDNAILHISPGEDNIIWTATVHGGLSYFKNNISLYNIPPSKLGIRNKDKQGSRILESKNGDLWLTAGRNGLRRYNRRTGKVTVFISDPNNKSGLSGNNILSLYEDNQNRIWIGTLYGGLNILEPKTGTFLKAENWSGLKAVFAIEKDGNGNIWVGSNSGVTVYNNNLKIINTYTVGSNIGLSSNVITCMFKDVKDDMWVGTAKGLNVFKQGKFKSYLPKKEDSTSLSGSRILSIAEDDDLSILVGTYGYGLNRYFRNSDNFKRIGQEKGLKATFIRGLFLDDEKNIWCSTNLGLSKITPAGMVQNFNSYDGIEPFNNNKAELGHNGYIYMAGNFGITYFKAEDLANNYSKDHNVFFTNISLINKNGIKEAPFKNYLENYKLILPPDNVMFTLRFTTSNYWDPKNISYKYKLEGLHETWQNIGNNKTLSFSNLNPGDYSLKIKAFNREGLESTHIATLNIYASPSFWEKTWVKISLLLSFIAIIFGFVKWRVSTIKKQKQNLNILINQKTKLVEAQNRKIYQNNIDLLNAEKANQQLKQKQLENELNFKTNELTNRTLREIHKNNLLDKIKDDISKVAKQNKDSKSLKSIVTLIDNTLNLDKDWDDFYNLFQQVQPSFIKNLLKESPKITDRDIKLCALIHLNFSSQHIATLFGISESSVKVARHRLRKKLKIEENQTFKEFFERLTTHAAT</sequence>
<dbReference type="InterPro" id="IPR011110">
    <property type="entry name" value="Reg_prop"/>
</dbReference>
<dbReference type="PANTHER" id="PTHR43547">
    <property type="entry name" value="TWO-COMPONENT HISTIDINE KINASE"/>
    <property type="match status" value="1"/>
</dbReference>
<dbReference type="RefSeq" id="WP_388018714.1">
    <property type="nucleotide sequence ID" value="NZ_JBHULK010000004.1"/>
</dbReference>
<dbReference type="Pfam" id="PF07494">
    <property type="entry name" value="Reg_prop"/>
    <property type="match status" value="5"/>
</dbReference>
<accession>A0ABW5JTZ0</accession>
<keyword evidence="5" id="KW-1185">Reference proteome</keyword>
<reference evidence="5" key="1">
    <citation type="journal article" date="2019" name="Int. J. Syst. Evol. Microbiol.">
        <title>The Global Catalogue of Microorganisms (GCM) 10K type strain sequencing project: providing services to taxonomists for standard genome sequencing and annotation.</title>
        <authorList>
            <consortium name="The Broad Institute Genomics Platform"/>
            <consortium name="The Broad Institute Genome Sequencing Center for Infectious Disease"/>
            <person name="Wu L."/>
            <person name="Ma J."/>
        </authorList>
    </citation>
    <scope>NUCLEOTIDE SEQUENCE [LARGE SCALE GENOMIC DNA]</scope>
    <source>
        <strain evidence="5">KCTC 42903</strain>
    </source>
</reference>